<sequence length="493" mass="57074">MKNITKLIIETTVYFFILLFIYASVSKILDFENFQVQIAQSPLLSSYAGTISYLVIIVELIIVVALIFQKSKLIGLYSSLGIMSAFTVYIYLILEYSEFVPCSCGGILENMNWRQHLYFNIVCVLVLIIAIILVEINRKTKILHYTSLISVIIILSSLSVLLLYLQSEKQLRINNNFTRRYIPHAIENEISLDLNYNSFYFAGQDDSNIYLGNTTAPLNITIVRKDLKGFSKFRIPLNTKTHPFKSLKVIWQSPNYYIYDGTVPIIYRGSLEKTDSLRIVSFDEMYFDQLHATSDNSFLFRSQSSKYKTFIIGDYKNHQMNLHYDLLGIGNTGYIENDGLLISDLENKSFVYVYYYKNEFVSFNNTLGKHNKFRLISFKKEQSMETVKLSDGTTKIKNPLQQSVKNAVISDKLLFINSNSKAIHDGILQWNKASIIDIYKTDQQYYSGSFLVLDRHGEKLKDMFIDGKYLYILIGNEIVKYHFAQPILEQLHR</sequence>
<reference evidence="7 8" key="1">
    <citation type="submission" date="2016-10" db="EMBL/GenBank/DDBJ databases">
        <authorList>
            <person name="de Groot N.N."/>
        </authorList>
    </citation>
    <scope>NUCLEOTIDE SEQUENCE [LARGE SCALE GENOMIC DNA]</scope>
    <source>
        <strain evidence="7 8">DSM 23031</strain>
    </source>
</reference>
<evidence type="ECO:0000256" key="3">
    <source>
        <dbReference type="ARBA" id="ARBA00022989"/>
    </source>
</evidence>
<organism evidence="7 8">
    <name type="scientific">Chryseobacterium culicis</name>
    <dbReference type="NCBI Taxonomy" id="680127"/>
    <lineage>
        <taxon>Bacteria</taxon>
        <taxon>Pseudomonadati</taxon>
        <taxon>Bacteroidota</taxon>
        <taxon>Flavobacteriia</taxon>
        <taxon>Flavobacteriales</taxon>
        <taxon>Weeksellaceae</taxon>
        <taxon>Chryseobacterium group</taxon>
        <taxon>Chryseobacterium</taxon>
    </lineage>
</organism>
<accession>A0A1H6H702</accession>
<feature type="transmembrane region" description="Helical" evidence="5">
    <location>
        <begin position="117"/>
        <end position="136"/>
    </location>
</feature>
<feature type="transmembrane region" description="Helical" evidence="5">
    <location>
        <begin position="143"/>
        <end position="165"/>
    </location>
</feature>
<dbReference type="STRING" id="680127.SAMN05421593_1478"/>
<evidence type="ECO:0000256" key="5">
    <source>
        <dbReference type="SAM" id="Phobius"/>
    </source>
</evidence>
<dbReference type="InterPro" id="IPR009908">
    <property type="entry name" value="Methylamine_util_MauE"/>
</dbReference>
<dbReference type="EMBL" id="FNWQ01000002">
    <property type="protein sequence ID" value="SEH31539.1"/>
    <property type="molecule type" value="Genomic_DNA"/>
</dbReference>
<evidence type="ECO:0000259" key="6">
    <source>
        <dbReference type="Pfam" id="PF07291"/>
    </source>
</evidence>
<gene>
    <name evidence="7" type="ORF">SAMN05421593_1478</name>
</gene>
<keyword evidence="3 5" id="KW-1133">Transmembrane helix</keyword>
<proteinExistence type="predicted"/>
<dbReference type="Pfam" id="PF07291">
    <property type="entry name" value="MauE"/>
    <property type="match status" value="1"/>
</dbReference>
<dbReference type="RefSeq" id="WP_139265709.1">
    <property type="nucleotide sequence ID" value="NZ_FNWQ01000002.1"/>
</dbReference>
<evidence type="ECO:0000313" key="8">
    <source>
        <dbReference type="Proteomes" id="UP000198561"/>
    </source>
</evidence>
<evidence type="ECO:0000256" key="4">
    <source>
        <dbReference type="ARBA" id="ARBA00023136"/>
    </source>
</evidence>
<dbReference type="AlphaFoldDB" id="A0A1H6H702"/>
<dbReference type="GO" id="GO:0030416">
    <property type="term" value="P:methylamine metabolic process"/>
    <property type="evidence" value="ECO:0007669"/>
    <property type="project" value="InterPro"/>
</dbReference>
<name>A0A1H6H702_CHRCI</name>
<evidence type="ECO:0000256" key="2">
    <source>
        <dbReference type="ARBA" id="ARBA00022692"/>
    </source>
</evidence>
<feature type="domain" description="Methylamine utilisation protein MauE" evidence="6">
    <location>
        <begin position="7"/>
        <end position="132"/>
    </location>
</feature>
<dbReference type="GO" id="GO:0016020">
    <property type="term" value="C:membrane"/>
    <property type="evidence" value="ECO:0007669"/>
    <property type="project" value="UniProtKB-SubCell"/>
</dbReference>
<feature type="transmembrane region" description="Helical" evidence="5">
    <location>
        <begin position="74"/>
        <end position="94"/>
    </location>
</feature>
<comment type="subcellular location">
    <subcellularLocation>
        <location evidence="1">Membrane</location>
        <topology evidence="1">Multi-pass membrane protein</topology>
    </subcellularLocation>
</comment>
<evidence type="ECO:0000256" key="1">
    <source>
        <dbReference type="ARBA" id="ARBA00004141"/>
    </source>
</evidence>
<dbReference type="Proteomes" id="UP000198561">
    <property type="component" value="Unassembled WGS sequence"/>
</dbReference>
<keyword evidence="4 5" id="KW-0472">Membrane</keyword>
<dbReference type="OrthoDB" id="673785at2"/>
<feature type="transmembrane region" description="Helical" evidence="5">
    <location>
        <begin position="45"/>
        <end position="67"/>
    </location>
</feature>
<evidence type="ECO:0000313" key="7">
    <source>
        <dbReference type="EMBL" id="SEH31539.1"/>
    </source>
</evidence>
<keyword evidence="2 5" id="KW-0812">Transmembrane</keyword>
<protein>
    <recommendedName>
        <fullName evidence="6">Methylamine utilisation protein MauE domain-containing protein</fullName>
    </recommendedName>
</protein>
<feature type="transmembrane region" description="Helical" evidence="5">
    <location>
        <begin position="7"/>
        <end position="25"/>
    </location>
</feature>